<dbReference type="Pfam" id="PF03725">
    <property type="entry name" value="RNase_PH_C"/>
    <property type="match status" value="1"/>
</dbReference>
<evidence type="ECO:0000259" key="7">
    <source>
        <dbReference type="Pfam" id="PF01138"/>
    </source>
</evidence>
<dbReference type="FunFam" id="3.30.230.70:FF:000003">
    <property type="entry name" value="Ribonuclease PH"/>
    <property type="match status" value="1"/>
</dbReference>
<dbReference type="PROSITE" id="PS01277">
    <property type="entry name" value="RIBONUCLEASE_PH"/>
    <property type="match status" value="1"/>
</dbReference>
<accession>A0A7C3MJE8</accession>
<dbReference type="EMBL" id="DTIN01000025">
    <property type="protein sequence ID" value="HFX13794.1"/>
    <property type="molecule type" value="Genomic_DNA"/>
</dbReference>
<evidence type="ECO:0000256" key="5">
    <source>
        <dbReference type="ARBA" id="ARBA00022884"/>
    </source>
</evidence>
<evidence type="ECO:0000259" key="8">
    <source>
        <dbReference type="Pfam" id="PF03725"/>
    </source>
</evidence>
<protein>
    <recommendedName>
        <fullName evidence="6">Ribonuclease PH</fullName>
        <shortName evidence="6">RNase PH</shortName>
        <ecNumber evidence="6">2.7.7.56</ecNumber>
    </recommendedName>
    <alternativeName>
        <fullName evidence="6">tRNA nucleotidyltransferase</fullName>
    </alternativeName>
</protein>
<comment type="caution">
    <text evidence="9">The sequence shown here is derived from an EMBL/GenBank/DDBJ whole genome shotgun (WGS) entry which is preliminary data.</text>
</comment>
<dbReference type="GO" id="GO:0031125">
    <property type="term" value="P:rRNA 3'-end processing"/>
    <property type="evidence" value="ECO:0007669"/>
    <property type="project" value="UniProtKB-ARBA"/>
</dbReference>
<comment type="function">
    <text evidence="6">Phosphorolytic 3'-5' exoribonuclease that plays an important role in tRNA 3'-end maturation. Removes nucleotide residues following the 3'-CCA terminus of tRNAs; can also add nucleotides to the ends of RNA molecules by using nucleoside diphosphates as substrates, but this may not be physiologically important. Probably plays a role in initiation of 16S rRNA degradation (leading to ribosome degradation) during starvation.</text>
</comment>
<dbReference type="GO" id="GO:0000175">
    <property type="term" value="F:3'-5'-RNA exonuclease activity"/>
    <property type="evidence" value="ECO:0007669"/>
    <property type="project" value="UniProtKB-UniRule"/>
</dbReference>
<dbReference type="InterPro" id="IPR015847">
    <property type="entry name" value="ExoRNase_PH_dom2"/>
</dbReference>
<dbReference type="PANTHER" id="PTHR11953">
    <property type="entry name" value="EXOSOME COMPLEX COMPONENT"/>
    <property type="match status" value="1"/>
</dbReference>
<dbReference type="NCBIfam" id="TIGR01966">
    <property type="entry name" value="RNasePH"/>
    <property type="match status" value="1"/>
</dbReference>
<keyword evidence="5" id="KW-0694">RNA-binding</keyword>
<keyword evidence="4 6" id="KW-0819">tRNA processing</keyword>
<dbReference type="AlphaFoldDB" id="A0A7C3MJE8"/>
<feature type="binding site" evidence="6">
    <location>
        <position position="87"/>
    </location>
    <ligand>
        <name>phosphate</name>
        <dbReference type="ChEBI" id="CHEBI:43474"/>
        <note>substrate</note>
    </ligand>
</feature>
<evidence type="ECO:0000256" key="4">
    <source>
        <dbReference type="ARBA" id="ARBA00022694"/>
    </source>
</evidence>
<comment type="similarity">
    <text evidence="1 6">Belongs to the RNase PH family.</text>
</comment>
<dbReference type="Pfam" id="PF01138">
    <property type="entry name" value="RNase_PH"/>
    <property type="match status" value="1"/>
</dbReference>
<dbReference type="InterPro" id="IPR027408">
    <property type="entry name" value="PNPase/RNase_PH_dom_sf"/>
</dbReference>
<dbReference type="InterPro" id="IPR020568">
    <property type="entry name" value="Ribosomal_Su5_D2-typ_SF"/>
</dbReference>
<organism evidence="9">
    <name type="scientific">Dictyoglomus thermophilum</name>
    <dbReference type="NCBI Taxonomy" id="14"/>
    <lineage>
        <taxon>Bacteria</taxon>
        <taxon>Pseudomonadati</taxon>
        <taxon>Dictyoglomota</taxon>
        <taxon>Dictyoglomia</taxon>
        <taxon>Dictyoglomales</taxon>
        <taxon>Dictyoglomaceae</taxon>
        <taxon>Dictyoglomus</taxon>
    </lineage>
</organism>
<dbReference type="PANTHER" id="PTHR11953:SF0">
    <property type="entry name" value="EXOSOME COMPLEX COMPONENT RRP41"/>
    <property type="match status" value="1"/>
</dbReference>
<evidence type="ECO:0000256" key="2">
    <source>
        <dbReference type="ARBA" id="ARBA00022552"/>
    </source>
</evidence>
<evidence type="ECO:0000256" key="6">
    <source>
        <dbReference type="HAMAP-Rule" id="MF_00564"/>
    </source>
</evidence>
<feature type="domain" description="Exoribonuclease phosphorolytic" evidence="7">
    <location>
        <begin position="12"/>
        <end position="141"/>
    </location>
</feature>
<reference evidence="9" key="1">
    <citation type="journal article" date="2020" name="mSystems">
        <title>Genome- and Community-Level Interaction Insights into Carbon Utilization and Element Cycling Functions of Hydrothermarchaeota in Hydrothermal Sediment.</title>
        <authorList>
            <person name="Zhou Z."/>
            <person name="Liu Y."/>
            <person name="Xu W."/>
            <person name="Pan J."/>
            <person name="Luo Z.H."/>
            <person name="Li M."/>
        </authorList>
    </citation>
    <scope>NUCLEOTIDE SEQUENCE [LARGE SCALE GENOMIC DNA]</scope>
    <source>
        <strain evidence="9">SpSt-81</strain>
    </source>
</reference>
<dbReference type="InterPro" id="IPR036345">
    <property type="entry name" value="ExoRNase_PH_dom2_sf"/>
</dbReference>
<keyword evidence="6 9" id="KW-0548">Nucleotidyltransferase</keyword>
<dbReference type="InterPro" id="IPR001247">
    <property type="entry name" value="ExoRNase_PH_dom1"/>
</dbReference>
<dbReference type="SUPFAM" id="SSF54211">
    <property type="entry name" value="Ribosomal protein S5 domain 2-like"/>
    <property type="match status" value="1"/>
</dbReference>
<dbReference type="SUPFAM" id="SSF55666">
    <property type="entry name" value="Ribonuclease PH domain 2-like"/>
    <property type="match status" value="1"/>
</dbReference>
<sequence length="240" mass="26737">MIRIDKRSNTDLRPVKITRRYLKYPLGSVLIEMGETRVICTVSMEDKVPPFLKGTNQGWLTAEYGMLPGSTPERKVRDIVKGAINGRSQEIQRLIGRSLRAVIDFSKLGERTLWIDADVIQADGGTRTAAITGAFVALYDALEKLRREGLIKEIPIKEFVAAISVGIVDGEILLDLSSNEDMRAEVDLNVVMTESGRFVEIQGTAEKVPFTHEQLEQMLSLAKQGILKLIEIQKKTLGLL</sequence>
<name>A0A7C3MJE8_DICTH</name>
<keyword evidence="3 6" id="KW-0820">tRNA-binding</keyword>
<proteinExistence type="inferred from homology"/>
<feature type="domain" description="Exoribonuclease phosphorolytic" evidence="8">
    <location>
        <begin position="159"/>
        <end position="225"/>
    </location>
</feature>
<dbReference type="CDD" id="cd11362">
    <property type="entry name" value="RNase_PH_bact"/>
    <property type="match status" value="1"/>
</dbReference>
<comment type="catalytic activity">
    <reaction evidence="6">
        <text>tRNA(n+1) + phosphate = tRNA(n) + a ribonucleoside 5'-diphosphate</text>
        <dbReference type="Rhea" id="RHEA:10628"/>
        <dbReference type="Rhea" id="RHEA-COMP:17343"/>
        <dbReference type="Rhea" id="RHEA-COMP:17344"/>
        <dbReference type="ChEBI" id="CHEBI:43474"/>
        <dbReference type="ChEBI" id="CHEBI:57930"/>
        <dbReference type="ChEBI" id="CHEBI:173114"/>
        <dbReference type="EC" id="2.7.7.56"/>
    </reaction>
</comment>
<evidence type="ECO:0000313" key="9">
    <source>
        <dbReference type="EMBL" id="HFX13794.1"/>
    </source>
</evidence>
<dbReference type="GO" id="GO:0016075">
    <property type="term" value="P:rRNA catabolic process"/>
    <property type="evidence" value="ECO:0007669"/>
    <property type="project" value="UniProtKB-UniRule"/>
</dbReference>
<dbReference type="HAMAP" id="MF_00564">
    <property type="entry name" value="RNase_PH"/>
    <property type="match status" value="1"/>
</dbReference>
<dbReference type="Gene3D" id="3.30.230.70">
    <property type="entry name" value="GHMP Kinase, N-terminal domain"/>
    <property type="match status" value="1"/>
</dbReference>
<keyword evidence="2 6" id="KW-0698">rRNA processing</keyword>
<dbReference type="InterPro" id="IPR050080">
    <property type="entry name" value="RNase_PH"/>
</dbReference>
<evidence type="ECO:0000256" key="3">
    <source>
        <dbReference type="ARBA" id="ARBA00022555"/>
    </source>
</evidence>
<evidence type="ECO:0000256" key="1">
    <source>
        <dbReference type="ARBA" id="ARBA00006678"/>
    </source>
</evidence>
<dbReference type="GO" id="GO:0009022">
    <property type="term" value="F:tRNA nucleotidyltransferase activity"/>
    <property type="evidence" value="ECO:0007669"/>
    <property type="project" value="UniProtKB-UniRule"/>
</dbReference>
<dbReference type="EC" id="2.7.7.56" evidence="6"/>
<dbReference type="GO" id="GO:0000049">
    <property type="term" value="F:tRNA binding"/>
    <property type="evidence" value="ECO:0007669"/>
    <property type="project" value="UniProtKB-UniRule"/>
</dbReference>
<dbReference type="GO" id="GO:0008033">
    <property type="term" value="P:tRNA processing"/>
    <property type="evidence" value="ECO:0007669"/>
    <property type="project" value="UniProtKB-UniRule"/>
</dbReference>
<feature type="binding site" evidence="6">
    <location>
        <begin position="125"/>
        <end position="127"/>
    </location>
    <ligand>
        <name>phosphate</name>
        <dbReference type="ChEBI" id="CHEBI:43474"/>
        <note>substrate</note>
    </ligand>
</feature>
<dbReference type="InterPro" id="IPR018336">
    <property type="entry name" value="RNase_PH_CS"/>
</dbReference>
<gene>
    <name evidence="6" type="primary">rph</name>
    <name evidence="9" type="ORF">ENW00_06540</name>
</gene>
<comment type="subunit">
    <text evidence="6">Homohexameric ring arranged as a trimer of dimers.</text>
</comment>
<dbReference type="InterPro" id="IPR002381">
    <property type="entry name" value="RNase_PH_bac-type"/>
</dbReference>
<keyword evidence="6 9" id="KW-0808">Transferase</keyword>